<name>A0A9N9AUH7_9GLOM</name>
<dbReference type="PANTHER" id="PTHR31836:SF22">
    <property type="entry name" value="RLPA-LIKE PROTEIN DOUBLE-PSI BETA-BARREL DOMAIN-CONTAINING PROTEIN"/>
    <property type="match status" value="1"/>
</dbReference>
<dbReference type="InterPro" id="IPR036908">
    <property type="entry name" value="RlpA-like_sf"/>
</dbReference>
<dbReference type="CDD" id="cd22191">
    <property type="entry name" value="DPBB_RlpA_EXP_N-like"/>
    <property type="match status" value="1"/>
</dbReference>
<dbReference type="SUPFAM" id="SSF50685">
    <property type="entry name" value="Barwin-like endoglucanases"/>
    <property type="match status" value="1"/>
</dbReference>
<dbReference type="AlphaFoldDB" id="A0A9N9AUH7"/>
<dbReference type="InterPro" id="IPR051477">
    <property type="entry name" value="Expansin_CellWall"/>
</dbReference>
<comment type="caution">
    <text evidence="3">The sequence shown here is derived from an EMBL/GenBank/DDBJ whole genome shotgun (WGS) entry which is preliminary data.</text>
</comment>
<protein>
    <submittedName>
        <fullName evidence="3">6358_t:CDS:1</fullName>
    </submittedName>
</protein>
<evidence type="ECO:0000313" key="4">
    <source>
        <dbReference type="Proteomes" id="UP000789706"/>
    </source>
</evidence>
<accession>A0A9N9AUH7</accession>
<keyword evidence="1 2" id="KW-0732">Signal</keyword>
<evidence type="ECO:0000313" key="3">
    <source>
        <dbReference type="EMBL" id="CAG8545520.1"/>
    </source>
</evidence>
<dbReference type="Gene3D" id="2.40.40.10">
    <property type="entry name" value="RlpA-like domain"/>
    <property type="match status" value="1"/>
</dbReference>
<dbReference type="PANTHER" id="PTHR31836">
    <property type="match status" value="1"/>
</dbReference>
<reference evidence="3" key="1">
    <citation type="submission" date="2021-06" db="EMBL/GenBank/DDBJ databases">
        <authorList>
            <person name="Kallberg Y."/>
            <person name="Tangrot J."/>
            <person name="Rosling A."/>
        </authorList>
    </citation>
    <scope>NUCLEOTIDE SEQUENCE</scope>
    <source>
        <strain evidence="3">AZ414A</strain>
    </source>
</reference>
<proteinExistence type="predicted"/>
<evidence type="ECO:0000256" key="1">
    <source>
        <dbReference type="ARBA" id="ARBA00022729"/>
    </source>
</evidence>
<gene>
    <name evidence="3" type="ORF">DEBURN_LOCUS6835</name>
</gene>
<dbReference type="Proteomes" id="UP000789706">
    <property type="component" value="Unassembled WGS sequence"/>
</dbReference>
<sequence>MKSAITFILCVVFAAATIVSAEDFLPLKDRWYLSTAGMTSSKTTVSRRSLLSRKPGGVKAESTYYIEEDLKHAACYGRDNLPNYNAKDTDFIAAMYMNNLEHCYRCIEVCRGSSSRCVKVKVIDKCGGCPSSSQNVDLTSTAFQKIATLSEGRVGIRWRPIRCPAKGRWPTFEQER</sequence>
<organism evidence="3 4">
    <name type="scientific">Diversispora eburnea</name>
    <dbReference type="NCBI Taxonomy" id="1213867"/>
    <lineage>
        <taxon>Eukaryota</taxon>
        <taxon>Fungi</taxon>
        <taxon>Fungi incertae sedis</taxon>
        <taxon>Mucoromycota</taxon>
        <taxon>Glomeromycotina</taxon>
        <taxon>Glomeromycetes</taxon>
        <taxon>Diversisporales</taxon>
        <taxon>Diversisporaceae</taxon>
        <taxon>Diversispora</taxon>
    </lineage>
</organism>
<feature type="chain" id="PRO_5040254607" evidence="2">
    <location>
        <begin position="22"/>
        <end position="176"/>
    </location>
</feature>
<dbReference type="OrthoDB" id="623670at2759"/>
<keyword evidence="4" id="KW-1185">Reference proteome</keyword>
<evidence type="ECO:0000256" key="2">
    <source>
        <dbReference type="SAM" id="SignalP"/>
    </source>
</evidence>
<feature type="signal peptide" evidence="2">
    <location>
        <begin position="1"/>
        <end position="21"/>
    </location>
</feature>
<dbReference type="EMBL" id="CAJVPK010000745">
    <property type="protein sequence ID" value="CAG8545520.1"/>
    <property type="molecule type" value="Genomic_DNA"/>
</dbReference>